<evidence type="ECO:0000256" key="6">
    <source>
        <dbReference type="RuleBase" id="RU364120"/>
    </source>
</evidence>
<sequence>PTSFELRHANERFAEKSRAGKKPTKPSRRELLSKRSPISVWALGAIAFVVIGGVVVLELLRLLFL</sequence>
<dbReference type="OMA" id="MPTEFEM"/>
<protein>
    <recommendedName>
        <fullName evidence="6">Stress-associated endoplasmic reticulum protein</fullName>
    </recommendedName>
</protein>
<gene>
    <name evidence="7" type="ORF">WOLCODRAFT_64159</name>
</gene>
<organism evidence="7 8">
    <name type="scientific">Wolfiporia cocos (strain MD-104)</name>
    <name type="common">Brown rot fungus</name>
    <dbReference type="NCBI Taxonomy" id="742152"/>
    <lineage>
        <taxon>Eukaryota</taxon>
        <taxon>Fungi</taxon>
        <taxon>Dikarya</taxon>
        <taxon>Basidiomycota</taxon>
        <taxon>Agaricomycotina</taxon>
        <taxon>Agaricomycetes</taxon>
        <taxon>Polyporales</taxon>
        <taxon>Phaeolaceae</taxon>
        <taxon>Wolfiporia</taxon>
    </lineage>
</organism>
<comment type="subcellular location">
    <subcellularLocation>
        <location evidence="6">Membrane</location>
        <topology evidence="6">Single-pass membrane protein</topology>
    </subcellularLocation>
    <subcellularLocation>
        <location evidence="6">Endoplasmic reticulum membrane</location>
        <topology evidence="6">Single-pass membrane protein</topology>
    </subcellularLocation>
</comment>
<keyword evidence="2 6" id="KW-0812">Transmembrane</keyword>
<dbReference type="EMBL" id="KB467831">
    <property type="protein sequence ID" value="PCH34087.1"/>
    <property type="molecule type" value="Genomic_DNA"/>
</dbReference>
<keyword evidence="5 6" id="KW-0472">Membrane</keyword>
<evidence type="ECO:0000256" key="2">
    <source>
        <dbReference type="ARBA" id="ARBA00022692"/>
    </source>
</evidence>
<feature type="non-terminal residue" evidence="7">
    <location>
        <position position="1"/>
    </location>
</feature>
<dbReference type="Proteomes" id="UP000218811">
    <property type="component" value="Unassembled WGS sequence"/>
</dbReference>
<evidence type="ECO:0000313" key="7">
    <source>
        <dbReference type="EMBL" id="PCH34087.1"/>
    </source>
</evidence>
<keyword evidence="8" id="KW-1185">Reference proteome</keyword>
<name>A0A2H3JDQ2_WOLCO</name>
<dbReference type="Pfam" id="PF06624">
    <property type="entry name" value="RAMP4"/>
    <property type="match status" value="1"/>
</dbReference>
<keyword evidence="3 6" id="KW-0256">Endoplasmic reticulum</keyword>
<keyword evidence="4 6" id="KW-1133">Transmembrane helix</keyword>
<evidence type="ECO:0000256" key="5">
    <source>
        <dbReference type="ARBA" id="ARBA00023136"/>
    </source>
</evidence>
<evidence type="ECO:0000313" key="8">
    <source>
        <dbReference type="Proteomes" id="UP000218811"/>
    </source>
</evidence>
<comment type="function">
    <text evidence="6">Interacts with target proteins during translocation into the lumen of the endoplasmic reticulum. Protects unfolded target proteins against degradation and facilitate correct glycosylation.</text>
</comment>
<dbReference type="OrthoDB" id="16679at2759"/>
<proteinExistence type="inferred from homology"/>
<comment type="similarity">
    <text evidence="1 6">Belongs to the RAMP4 family.</text>
</comment>
<evidence type="ECO:0000256" key="4">
    <source>
        <dbReference type="ARBA" id="ARBA00022989"/>
    </source>
</evidence>
<dbReference type="InterPro" id="IPR010580">
    <property type="entry name" value="ER_stress-assoc"/>
</dbReference>
<feature type="transmembrane region" description="Helical" evidence="6">
    <location>
        <begin position="38"/>
        <end position="60"/>
    </location>
</feature>
<dbReference type="AlphaFoldDB" id="A0A2H3JDQ2"/>
<evidence type="ECO:0000256" key="1">
    <source>
        <dbReference type="ARBA" id="ARBA00005500"/>
    </source>
</evidence>
<dbReference type="GO" id="GO:0005789">
    <property type="term" value="C:endoplasmic reticulum membrane"/>
    <property type="evidence" value="ECO:0007669"/>
    <property type="project" value="UniProtKB-SubCell"/>
</dbReference>
<accession>A0A2H3JDQ2</accession>
<reference evidence="7 8" key="1">
    <citation type="journal article" date="2012" name="Science">
        <title>The Paleozoic origin of enzymatic lignin decomposition reconstructed from 31 fungal genomes.</title>
        <authorList>
            <person name="Floudas D."/>
            <person name="Binder M."/>
            <person name="Riley R."/>
            <person name="Barry K."/>
            <person name="Blanchette R.A."/>
            <person name="Henrissat B."/>
            <person name="Martinez A.T."/>
            <person name="Otillar R."/>
            <person name="Spatafora J.W."/>
            <person name="Yadav J.S."/>
            <person name="Aerts A."/>
            <person name="Benoit I."/>
            <person name="Boyd A."/>
            <person name="Carlson A."/>
            <person name="Copeland A."/>
            <person name="Coutinho P.M."/>
            <person name="de Vries R.P."/>
            <person name="Ferreira P."/>
            <person name="Findley K."/>
            <person name="Foster B."/>
            <person name="Gaskell J."/>
            <person name="Glotzer D."/>
            <person name="Gorecki P."/>
            <person name="Heitman J."/>
            <person name="Hesse C."/>
            <person name="Hori C."/>
            <person name="Igarashi K."/>
            <person name="Jurgens J.A."/>
            <person name="Kallen N."/>
            <person name="Kersten P."/>
            <person name="Kohler A."/>
            <person name="Kuees U."/>
            <person name="Kumar T.K.A."/>
            <person name="Kuo A."/>
            <person name="LaButti K."/>
            <person name="Larrondo L.F."/>
            <person name="Lindquist E."/>
            <person name="Ling A."/>
            <person name="Lombard V."/>
            <person name="Lucas S."/>
            <person name="Lundell T."/>
            <person name="Martin R."/>
            <person name="McLaughlin D.J."/>
            <person name="Morgenstern I."/>
            <person name="Morin E."/>
            <person name="Murat C."/>
            <person name="Nagy L.G."/>
            <person name="Nolan M."/>
            <person name="Ohm R.A."/>
            <person name="Patyshakuliyeva A."/>
            <person name="Rokas A."/>
            <person name="Ruiz-Duenas F.J."/>
            <person name="Sabat G."/>
            <person name="Salamov A."/>
            <person name="Samejima M."/>
            <person name="Schmutz J."/>
            <person name="Slot J.C."/>
            <person name="St John F."/>
            <person name="Stenlid J."/>
            <person name="Sun H."/>
            <person name="Sun S."/>
            <person name="Syed K."/>
            <person name="Tsang A."/>
            <person name="Wiebenga A."/>
            <person name="Young D."/>
            <person name="Pisabarro A."/>
            <person name="Eastwood D.C."/>
            <person name="Martin F."/>
            <person name="Cullen D."/>
            <person name="Grigoriev I.V."/>
            <person name="Hibbett D.S."/>
        </authorList>
    </citation>
    <scope>NUCLEOTIDE SEQUENCE [LARGE SCALE GENOMIC DNA]</scope>
    <source>
        <strain evidence="7 8">MD-104</strain>
    </source>
</reference>
<evidence type="ECO:0000256" key="3">
    <source>
        <dbReference type="ARBA" id="ARBA00022824"/>
    </source>
</evidence>